<evidence type="ECO:0000313" key="1">
    <source>
        <dbReference type="EMBL" id="ANH38765.1"/>
    </source>
</evidence>
<dbReference type="Gene3D" id="3.10.490.10">
    <property type="entry name" value="Gamma-glutamyl cyclotransferase-like"/>
    <property type="match status" value="1"/>
</dbReference>
<evidence type="ECO:0000313" key="2">
    <source>
        <dbReference type="Proteomes" id="UP000077868"/>
    </source>
</evidence>
<reference evidence="1 2" key="1">
    <citation type="submission" date="2016-03" db="EMBL/GenBank/DDBJ databases">
        <title>Complete genome sequence of a soil Actinobacterium, Nocardioides dokdonensis FR1436.</title>
        <authorList>
            <person name="Kwon S.-K."/>
            <person name="Kim K."/>
            <person name="Kim J.F."/>
        </authorList>
    </citation>
    <scope>NUCLEOTIDE SEQUENCE [LARGE SCALE GENOMIC DNA]</scope>
    <source>
        <strain evidence="1 2">FR1436</strain>
    </source>
</reference>
<dbReference type="STRING" id="1300347.I601_2343"/>
<protein>
    <recommendedName>
        <fullName evidence="3">Histone deacetylase</fullName>
    </recommendedName>
</protein>
<dbReference type="AlphaFoldDB" id="A0A1A9GMT3"/>
<accession>A0A1A9GMT3</accession>
<gene>
    <name evidence="1" type="ORF">I601_2343</name>
</gene>
<dbReference type="PATRIC" id="fig|1300347.3.peg.2337"/>
<organism evidence="1 2">
    <name type="scientific">Nocardioides dokdonensis FR1436</name>
    <dbReference type="NCBI Taxonomy" id="1300347"/>
    <lineage>
        <taxon>Bacteria</taxon>
        <taxon>Bacillati</taxon>
        <taxon>Actinomycetota</taxon>
        <taxon>Actinomycetes</taxon>
        <taxon>Propionibacteriales</taxon>
        <taxon>Nocardioidaceae</taxon>
        <taxon>Nocardioides</taxon>
    </lineage>
</organism>
<dbReference type="Proteomes" id="UP000077868">
    <property type="component" value="Chromosome"/>
</dbReference>
<dbReference type="EMBL" id="CP015079">
    <property type="protein sequence ID" value="ANH38765.1"/>
    <property type="molecule type" value="Genomic_DNA"/>
</dbReference>
<evidence type="ECO:0008006" key="3">
    <source>
        <dbReference type="Google" id="ProtNLM"/>
    </source>
</evidence>
<dbReference type="RefSeq" id="WP_084527508.1">
    <property type="nucleotide sequence ID" value="NZ_CP015079.1"/>
</dbReference>
<keyword evidence="2" id="KW-1185">Reference proteome</keyword>
<proteinExistence type="predicted"/>
<sequence length="241" mass="25044">MAKPTAAPQAARPARVALDRSTRVPDRVAPGRIWYAAYGSNLCRDRFLTYLHGGTPPGSARTYSGSDDTSVPDGDVAFALPGSRVHFALTSAVWGGGVAFLDTDVTAPGAYAWLRAYRISTDQLAQVVAQENGRHASAAAPVPVAEAVRDGRAGMGQGAYETLVHLGDLDGLPVVTFTAPFSLAQARVTAPTAAYLRTIGAGLAETAGHPPDRQAAYLSGCPGADRWSRAQLDAALAPDTS</sequence>
<dbReference type="KEGG" id="ndk:I601_2343"/>
<name>A0A1A9GMT3_9ACTN</name>